<evidence type="ECO:0000256" key="4">
    <source>
        <dbReference type="ARBA" id="ARBA00023180"/>
    </source>
</evidence>
<evidence type="ECO:0000256" key="1">
    <source>
        <dbReference type="ARBA" id="ARBA00005964"/>
    </source>
</evidence>
<dbReference type="SUPFAM" id="SSF53474">
    <property type="entry name" value="alpha/beta-Hydrolases"/>
    <property type="match status" value="1"/>
</dbReference>
<evidence type="ECO:0000313" key="7">
    <source>
        <dbReference type="EMBL" id="CAD7437478.1"/>
    </source>
</evidence>
<dbReference type="InterPro" id="IPR019819">
    <property type="entry name" value="Carboxylesterase_B_CS"/>
</dbReference>
<keyword evidence="3 5" id="KW-0378">Hydrolase</keyword>
<feature type="domain" description="Carboxylesterase type B" evidence="6">
    <location>
        <begin position="118"/>
        <end position="475"/>
    </location>
</feature>
<protein>
    <recommendedName>
        <fullName evidence="5">Carboxylic ester hydrolase</fullName>
        <ecNumber evidence="5">3.1.1.-</ecNumber>
    </recommendedName>
</protein>
<proteinExistence type="inferred from homology"/>
<dbReference type="InterPro" id="IPR002018">
    <property type="entry name" value="CarbesteraseB"/>
</dbReference>
<evidence type="ECO:0000256" key="3">
    <source>
        <dbReference type="ARBA" id="ARBA00022801"/>
    </source>
</evidence>
<dbReference type="InterPro" id="IPR050309">
    <property type="entry name" value="Type-B_Carboxylest/Lipase"/>
</dbReference>
<dbReference type="InterPro" id="IPR019826">
    <property type="entry name" value="Carboxylesterase_B_AS"/>
</dbReference>
<dbReference type="EC" id="3.1.1.-" evidence="5"/>
<accession>A0A7R9HV70</accession>
<keyword evidence="2" id="KW-0719">Serine esterase</keyword>
<gene>
    <name evidence="7" type="ORF">TBIB3V08_LOCUS89</name>
</gene>
<evidence type="ECO:0000256" key="2">
    <source>
        <dbReference type="ARBA" id="ARBA00022487"/>
    </source>
</evidence>
<dbReference type="AlphaFoldDB" id="A0A7R9HV70"/>
<dbReference type="PROSITE" id="PS00122">
    <property type="entry name" value="CARBOXYLESTERASE_B_1"/>
    <property type="match status" value="1"/>
</dbReference>
<sequence>METVKVITSKGELQGKKVSSKAGGEFYSFLGIPYAKPPVGPLRFKPPEPPEPWTGVRDATKEGAISPQIHMILKSYSGEEDCLFLNVYTPQWPVSRLKPVMVWIHGGGFEMGSGDSDFYGFLNLDGSDVSANNGLRDQVMALTWVNKNISKFGGDPDNVTIFGESAGGASVHYLLLAPSAKGLFHKAIAQSGSALLPICHLDSSVSTQRAFRLGQALGCETKDPQHLADFLRTIPAEKIVLAHRKGLSKEERQHLMTVPFSTTEEFGADAFIPGDPVKLLKEGRFHKVPFITGVTSAEGKLALSDVFRPIELSKIDKNFHNVVPYNMRHKLGTQRCKEIAEKLRKFYFENKPFTEEILEEFVAMQSDLVFNYGFYKTVTLQVERSNSLIYTYEYDHKKPAQLDMYPTGPKHIPGSCHAEELFFMFRNMYLSTDYEPDSADDRVRAYIIKFWTNFAKTGALNCRERPPRFSFILEENQIIVDCFSSIRCPDLISEQALQIFGKRVR</sequence>
<name>A0A7R9HV70_9NEOP</name>
<dbReference type="InterPro" id="IPR029058">
    <property type="entry name" value="AB_hydrolase_fold"/>
</dbReference>
<keyword evidence="4" id="KW-0325">Glycoprotein</keyword>
<evidence type="ECO:0000259" key="6">
    <source>
        <dbReference type="Pfam" id="PF00135"/>
    </source>
</evidence>
<dbReference type="Pfam" id="PF00135">
    <property type="entry name" value="COesterase"/>
    <property type="match status" value="2"/>
</dbReference>
<dbReference type="PANTHER" id="PTHR11559">
    <property type="entry name" value="CARBOXYLESTERASE"/>
    <property type="match status" value="1"/>
</dbReference>
<organism evidence="7">
    <name type="scientific">Timema bartmani</name>
    <dbReference type="NCBI Taxonomy" id="61472"/>
    <lineage>
        <taxon>Eukaryota</taxon>
        <taxon>Metazoa</taxon>
        <taxon>Ecdysozoa</taxon>
        <taxon>Arthropoda</taxon>
        <taxon>Hexapoda</taxon>
        <taxon>Insecta</taxon>
        <taxon>Pterygota</taxon>
        <taxon>Neoptera</taxon>
        <taxon>Polyneoptera</taxon>
        <taxon>Phasmatodea</taxon>
        <taxon>Timematodea</taxon>
        <taxon>Timematoidea</taxon>
        <taxon>Timematidae</taxon>
        <taxon>Timema</taxon>
    </lineage>
</organism>
<dbReference type="Gene3D" id="3.40.50.1820">
    <property type="entry name" value="alpha/beta hydrolase"/>
    <property type="match status" value="1"/>
</dbReference>
<feature type="domain" description="Carboxylesterase type B" evidence="6">
    <location>
        <begin position="5"/>
        <end position="115"/>
    </location>
</feature>
<dbReference type="PROSITE" id="PS00941">
    <property type="entry name" value="CARBOXYLESTERASE_B_2"/>
    <property type="match status" value="1"/>
</dbReference>
<evidence type="ECO:0000256" key="5">
    <source>
        <dbReference type="RuleBase" id="RU361235"/>
    </source>
</evidence>
<reference evidence="7" key="1">
    <citation type="submission" date="2020-11" db="EMBL/GenBank/DDBJ databases">
        <authorList>
            <person name="Tran Van P."/>
        </authorList>
    </citation>
    <scope>NUCLEOTIDE SEQUENCE</scope>
</reference>
<comment type="similarity">
    <text evidence="1 5">Belongs to the type-B carboxylesterase/lipase family.</text>
</comment>
<dbReference type="EMBL" id="OD564275">
    <property type="protein sequence ID" value="CAD7437478.1"/>
    <property type="molecule type" value="Genomic_DNA"/>
</dbReference>
<dbReference type="GO" id="GO:0052689">
    <property type="term" value="F:carboxylic ester hydrolase activity"/>
    <property type="evidence" value="ECO:0007669"/>
    <property type="project" value="UniProtKB-KW"/>
</dbReference>